<proteinExistence type="predicted"/>
<dbReference type="PANTHER" id="PTHR43415">
    <property type="entry name" value="SPERMIDINE N(1)-ACETYLTRANSFERASE"/>
    <property type="match status" value="1"/>
</dbReference>
<dbReference type="PROSITE" id="PS51186">
    <property type="entry name" value="GNAT"/>
    <property type="match status" value="1"/>
</dbReference>
<dbReference type="GO" id="GO:0016747">
    <property type="term" value="F:acyltransferase activity, transferring groups other than amino-acyl groups"/>
    <property type="evidence" value="ECO:0007669"/>
    <property type="project" value="InterPro"/>
</dbReference>
<protein>
    <submittedName>
        <fullName evidence="2">GNAT family N-acetyltransferase</fullName>
    </submittedName>
</protein>
<organism evidence="2 3">
    <name type="scientific">Azospirillum brasilense</name>
    <dbReference type="NCBI Taxonomy" id="192"/>
    <lineage>
        <taxon>Bacteria</taxon>
        <taxon>Pseudomonadati</taxon>
        <taxon>Pseudomonadota</taxon>
        <taxon>Alphaproteobacteria</taxon>
        <taxon>Rhodospirillales</taxon>
        <taxon>Azospirillaceae</taxon>
        <taxon>Azospirillum</taxon>
    </lineage>
</organism>
<keyword evidence="2" id="KW-0808">Transferase</keyword>
<keyword evidence="2" id="KW-0614">Plasmid</keyword>
<evidence type="ECO:0000313" key="2">
    <source>
        <dbReference type="EMBL" id="OYD81318.1"/>
    </source>
</evidence>
<dbReference type="Proteomes" id="UP000215367">
    <property type="component" value="Unassembled WGS sequence"/>
</dbReference>
<name>A0A235H6A1_AZOBR</name>
<reference evidence="2 3" key="1">
    <citation type="submission" date="2017-07" db="EMBL/GenBank/DDBJ databases">
        <title>Whole genome sequence of Azospirillum brasilense 2A1, a potential biofertilizer strain.</title>
        <authorList>
            <person name="Fontana C.A."/>
            <person name="Toffoli L.M."/>
            <person name="Salazar S.M."/>
            <person name="Puglisi E."/>
            <person name="Pedraza R."/>
            <person name="Bassi D."/>
            <person name="Cocconcelli P.S."/>
        </authorList>
    </citation>
    <scope>NUCLEOTIDE SEQUENCE [LARGE SCALE GENOMIC DNA]</scope>
    <source>
        <strain evidence="2 3">2A1</strain>
        <plasmid evidence="2">unnamed</plasmid>
    </source>
</reference>
<dbReference type="SUPFAM" id="SSF55729">
    <property type="entry name" value="Acyl-CoA N-acyltransferases (Nat)"/>
    <property type="match status" value="1"/>
</dbReference>
<dbReference type="Gene3D" id="3.40.630.30">
    <property type="match status" value="1"/>
</dbReference>
<dbReference type="Pfam" id="PF13302">
    <property type="entry name" value="Acetyltransf_3"/>
    <property type="match status" value="1"/>
</dbReference>
<evidence type="ECO:0000259" key="1">
    <source>
        <dbReference type="PROSITE" id="PS51186"/>
    </source>
</evidence>
<comment type="caution">
    <text evidence="2">The sequence shown here is derived from an EMBL/GenBank/DDBJ whole genome shotgun (WGS) entry which is preliminary data.</text>
</comment>
<sequence>MFRFRRPTADDAEMLLRWRTEPSITRFMFTDLENPNVDRQRAWLAAIEARRDFRHFIIEHEERPIGYLSYSDIDWVHLRCSSGSYIVEERDRRKLAGFLHNFIMDYCYYGMGMNKIVNYFMEGNDTVIRIQRVLKTREVGVLRQHVHKYGRFHDVYVFETLRSEWEGHIRLFPRETTLAAFAE</sequence>
<gene>
    <name evidence="2" type="ORF">CHT98_26420</name>
</gene>
<evidence type="ECO:0000313" key="3">
    <source>
        <dbReference type="Proteomes" id="UP000215367"/>
    </source>
</evidence>
<dbReference type="AlphaFoldDB" id="A0A235H6A1"/>
<accession>A0A235H6A1</accession>
<geneLocation type="plasmid" evidence="2">
    <name>unnamed</name>
</geneLocation>
<dbReference type="EMBL" id="NOWT01000035">
    <property type="protein sequence ID" value="OYD81318.1"/>
    <property type="molecule type" value="Genomic_DNA"/>
</dbReference>
<dbReference type="RefSeq" id="WP_094306385.1">
    <property type="nucleotide sequence ID" value="NZ_NOWT01000035.1"/>
</dbReference>
<feature type="domain" description="N-acetyltransferase" evidence="1">
    <location>
        <begin position="2"/>
        <end position="162"/>
    </location>
</feature>
<dbReference type="InterPro" id="IPR016181">
    <property type="entry name" value="Acyl_CoA_acyltransferase"/>
</dbReference>
<dbReference type="PANTHER" id="PTHR43415:SF3">
    <property type="entry name" value="GNAT-FAMILY ACETYLTRANSFERASE"/>
    <property type="match status" value="1"/>
</dbReference>
<dbReference type="InterPro" id="IPR000182">
    <property type="entry name" value="GNAT_dom"/>
</dbReference>